<dbReference type="EMBL" id="JAPMSZ010000001">
    <property type="protein sequence ID" value="KAJ5114823.1"/>
    <property type="molecule type" value="Genomic_DNA"/>
</dbReference>
<feature type="domain" description="Alpha/beta hydrolase fold-3" evidence="3">
    <location>
        <begin position="63"/>
        <end position="266"/>
    </location>
</feature>
<protein>
    <recommendedName>
        <fullName evidence="3">Alpha/beta hydrolase fold-3 domain-containing protein</fullName>
    </recommendedName>
</protein>
<dbReference type="GO" id="GO:0072330">
    <property type="term" value="P:monocarboxylic acid biosynthetic process"/>
    <property type="evidence" value="ECO:0007669"/>
    <property type="project" value="UniProtKB-ARBA"/>
</dbReference>
<dbReference type="InterPro" id="IPR029058">
    <property type="entry name" value="AB_hydrolase_fold"/>
</dbReference>
<sequence>MTMSIFTYFYYKCLAVLLRAVVGLGTRVSATPDSVRPIPSRDVGRSIKVHVYRQSSSSPSPVLLNFHGSGFILPLHGSDDEFCRRVSRETKYTVLDVPYRLAPEHPFPAALNDVEDAINYVLARPDEFDLTHFSLSGFSAGGNLILAASSLLFPPDTFRSLVSFYPVTNLTIDPASKHAPNRQGRAIPVPVSRVFIGCYVPPTVDKRDPRISPHFAPLDRFPRRMLMITADGDSLAPETELLAENLQQQQGWQVDYQRMEQCNHAWDKQAHAAGTPQHEAKDRAYGLAVDLLNE</sequence>
<evidence type="ECO:0000313" key="5">
    <source>
        <dbReference type="Proteomes" id="UP001141434"/>
    </source>
</evidence>
<gene>
    <name evidence="4" type="ORF">NUU61_000582</name>
</gene>
<dbReference type="Proteomes" id="UP001141434">
    <property type="component" value="Unassembled WGS sequence"/>
</dbReference>
<dbReference type="GO" id="GO:0016787">
    <property type="term" value="F:hydrolase activity"/>
    <property type="evidence" value="ECO:0007669"/>
    <property type="project" value="UniProtKB-KW"/>
</dbReference>
<dbReference type="AlphaFoldDB" id="A0A9W9KR75"/>
<evidence type="ECO:0000259" key="3">
    <source>
        <dbReference type="Pfam" id="PF07859"/>
    </source>
</evidence>
<dbReference type="Gene3D" id="3.40.50.1820">
    <property type="entry name" value="alpha/beta hydrolase"/>
    <property type="match status" value="1"/>
</dbReference>
<dbReference type="Pfam" id="PF07859">
    <property type="entry name" value="Abhydrolase_3"/>
    <property type="match status" value="1"/>
</dbReference>
<dbReference type="PANTHER" id="PTHR48081">
    <property type="entry name" value="AB HYDROLASE SUPERFAMILY PROTEIN C4A8.06C"/>
    <property type="match status" value="1"/>
</dbReference>
<dbReference type="RefSeq" id="XP_056516016.1">
    <property type="nucleotide sequence ID" value="XM_056651166.1"/>
</dbReference>
<proteinExistence type="predicted"/>
<keyword evidence="5" id="KW-1185">Reference proteome</keyword>
<dbReference type="PANTHER" id="PTHR48081:SF8">
    <property type="entry name" value="ALPHA_BETA HYDROLASE FOLD-3 DOMAIN-CONTAINING PROTEIN-RELATED"/>
    <property type="match status" value="1"/>
</dbReference>
<feature type="chain" id="PRO_5040931049" description="Alpha/beta hydrolase fold-3 domain-containing protein" evidence="2">
    <location>
        <begin position="26"/>
        <end position="294"/>
    </location>
</feature>
<reference evidence="4" key="1">
    <citation type="submission" date="2022-11" db="EMBL/GenBank/DDBJ databases">
        <authorList>
            <person name="Petersen C."/>
        </authorList>
    </citation>
    <scope>NUCLEOTIDE SEQUENCE</scope>
    <source>
        <strain evidence="4">IBT 34128</strain>
    </source>
</reference>
<name>A0A9W9KR75_9EURO</name>
<dbReference type="InterPro" id="IPR050300">
    <property type="entry name" value="GDXG_lipolytic_enzyme"/>
</dbReference>
<reference evidence="4" key="2">
    <citation type="journal article" date="2023" name="IMA Fungus">
        <title>Comparative genomic study of the Penicillium genus elucidates a diverse pangenome and 15 lateral gene transfer events.</title>
        <authorList>
            <person name="Petersen C."/>
            <person name="Sorensen T."/>
            <person name="Nielsen M.R."/>
            <person name="Sondergaard T.E."/>
            <person name="Sorensen J.L."/>
            <person name="Fitzpatrick D.A."/>
            <person name="Frisvad J.C."/>
            <person name="Nielsen K.L."/>
        </authorList>
    </citation>
    <scope>NUCLEOTIDE SEQUENCE</scope>
    <source>
        <strain evidence="4">IBT 34128</strain>
    </source>
</reference>
<dbReference type="GeneID" id="81390334"/>
<dbReference type="SUPFAM" id="SSF53474">
    <property type="entry name" value="alpha/beta-Hydrolases"/>
    <property type="match status" value="1"/>
</dbReference>
<organism evidence="4 5">
    <name type="scientific">Penicillium alfredii</name>
    <dbReference type="NCBI Taxonomy" id="1506179"/>
    <lineage>
        <taxon>Eukaryota</taxon>
        <taxon>Fungi</taxon>
        <taxon>Dikarya</taxon>
        <taxon>Ascomycota</taxon>
        <taxon>Pezizomycotina</taxon>
        <taxon>Eurotiomycetes</taxon>
        <taxon>Eurotiomycetidae</taxon>
        <taxon>Eurotiales</taxon>
        <taxon>Aspergillaceae</taxon>
        <taxon>Penicillium</taxon>
    </lineage>
</organism>
<keyword evidence="1" id="KW-0378">Hydrolase</keyword>
<evidence type="ECO:0000256" key="1">
    <source>
        <dbReference type="ARBA" id="ARBA00022801"/>
    </source>
</evidence>
<comment type="caution">
    <text evidence="4">The sequence shown here is derived from an EMBL/GenBank/DDBJ whole genome shotgun (WGS) entry which is preliminary data.</text>
</comment>
<evidence type="ECO:0000313" key="4">
    <source>
        <dbReference type="EMBL" id="KAJ5114823.1"/>
    </source>
</evidence>
<evidence type="ECO:0000256" key="2">
    <source>
        <dbReference type="SAM" id="SignalP"/>
    </source>
</evidence>
<feature type="signal peptide" evidence="2">
    <location>
        <begin position="1"/>
        <end position="25"/>
    </location>
</feature>
<dbReference type="InterPro" id="IPR013094">
    <property type="entry name" value="AB_hydrolase_3"/>
</dbReference>
<dbReference type="GO" id="GO:0017000">
    <property type="term" value="P:antibiotic biosynthetic process"/>
    <property type="evidence" value="ECO:0007669"/>
    <property type="project" value="UniProtKB-ARBA"/>
</dbReference>
<accession>A0A9W9KR75</accession>
<keyword evidence="2" id="KW-0732">Signal</keyword>
<dbReference type="OrthoDB" id="408631at2759"/>